<accession>A0A2V0RK42</accession>
<name>A0A2V0RK42_9ZZZZ</name>
<protein>
    <submittedName>
        <fullName evidence="1">Uncharacterized protein</fullName>
    </submittedName>
</protein>
<organism evidence="1">
    <name type="scientific">viral metagenome</name>
    <dbReference type="NCBI Taxonomy" id="1070528"/>
    <lineage>
        <taxon>unclassified sequences</taxon>
        <taxon>metagenomes</taxon>
        <taxon>organismal metagenomes</taxon>
    </lineage>
</organism>
<sequence length="215" mass="24366">MSRTANIDAEFTSLHALFNGAHEHFGAGKTVEIANNWIQSASDDKEARYRIEACCLFYLKGIKYLLKGETKASKDAGKTTSALVDPSLIKYLPVHASMPKSEDSKQQKEMEDLRNSLPSAFKYLNVTMIRNVAFLAFEAQAYLTDSDYFICPKSYGYFMKFRLGPSEIAKDVDKYITGSDKTVEIAQQHYSMWASMESYWKPCISDMKKLALKRA</sequence>
<evidence type="ECO:0000313" key="1">
    <source>
        <dbReference type="EMBL" id="GBH21832.1"/>
    </source>
</evidence>
<proteinExistence type="predicted"/>
<comment type="caution">
    <text evidence="1">The sequence shown here is derived from an EMBL/GenBank/DDBJ whole genome shotgun (WGS) entry which is preliminary data.</text>
</comment>
<dbReference type="EMBL" id="BDQA01000373">
    <property type="protein sequence ID" value="GBH21832.1"/>
    <property type="molecule type" value="Genomic_RNA"/>
</dbReference>
<reference evidence="1" key="1">
    <citation type="submission" date="2017-04" db="EMBL/GenBank/DDBJ databases">
        <title>Unveiling RNA virosphere associated with marine microorganisms.</title>
        <authorList>
            <person name="Urayama S."/>
            <person name="Takaki Y."/>
            <person name="Nishi S."/>
            <person name="Yoshida Y."/>
            <person name="Deguchi S."/>
            <person name="Takai K."/>
            <person name="Nunoura T."/>
        </authorList>
    </citation>
    <scope>NUCLEOTIDE SEQUENCE</scope>
</reference>
<dbReference type="AlphaFoldDB" id="A0A2V0RK42"/>